<comment type="caution">
    <text evidence="8">The sequence shown here is derived from an EMBL/GenBank/DDBJ whole genome shotgun (WGS) entry which is preliminary data.</text>
</comment>
<proteinExistence type="inferred from homology"/>
<keyword evidence="3" id="KW-0067">ATP-binding</keyword>
<evidence type="ECO:0000256" key="1">
    <source>
        <dbReference type="ARBA" id="ARBA00006914"/>
    </source>
</evidence>
<evidence type="ECO:0000313" key="8">
    <source>
        <dbReference type="EMBL" id="CAF4407972.1"/>
    </source>
</evidence>
<dbReference type="FunFam" id="1.10.8.60:FF:000015">
    <property type="entry name" value="vacuolar protein sorting-associated protein 4A"/>
    <property type="match status" value="1"/>
</dbReference>
<reference evidence="8" key="1">
    <citation type="submission" date="2021-02" db="EMBL/GenBank/DDBJ databases">
        <authorList>
            <person name="Nowell W R."/>
        </authorList>
    </citation>
    <scope>NUCLEOTIDE SEQUENCE</scope>
</reference>
<accession>A0A8S2VMC6</accession>
<dbReference type="GO" id="GO:0016197">
    <property type="term" value="P:endosomal transport"/>
    <property type="evidence" value="ECO:0007669"/>
    <property type="project" value="TreeGrafter"/>
</dbReference>
<protein>
    <recommendedName>
        <fullName evidence="10">AAA+ ATPase domain-containing protein</fullName>
    </recommendedName>
</protein>
<organism evidence="8 9">
    <name type="scientific">Didymodactylos carnosus</name>
    <dbReference type="NCBI Taxonomy" id="1234261"/>
    <lineage>
        <taxon>Eukaryota</taxon>
        <taxon>Metazoa</taxon>
        <taxon>Spiralia</taxon>
        <taxon>Gnathifera</taxon>
        <taxon>Rotifera</taxon>
        <taxon>Eurotatoria</taxon>
        <taxon>Bdelloidea</taxon>
        <taxon>Philodinida</taxon>
        <taxon>Philodinidae</taxon>
        <taxon>Didymodactylos</taxon>
    </lineage>
</organism>
<dbReference type="Gene3D" id="1.10.8.60">
    <property type="match status" value="1"/>
</dbReference>
<dbReference type="GO" id="GO:0007033">
    <property type="term" value="P:vacuole organization"/>
    <property type="evidence" value="ECO:0007669"/>
    <property type="project" value="TreeGrafter"/>
</dbReference>
<feature type="domain" description="Spastin/Vps4 C-terminal" evidence="6">
    <location>
        <begin position="342"/>
        <end position="398"/>
    </location>
</feature>
<dbReference type="Pfam" id="PF09336">
    <property type="entry name" value="Vps4_C"/>
    <property type="match status" value="1"/>
</dbReference>
<feature type="domain" description="ATPase AAA-type core" evidence="5">
    <location>
        <begin position="140"/>
        <end position="260"/>
    </location>
</feature>
<feature type="region of interest" description="Disordered" evidence="4">
    <location>
        <begin position="30"/>
        <end position="49"/>
    </location>
</feature>
<evidence type="ECO:0000256" key="4">
    <source>
        <dbReference type="SAM" id="MobiDB-lite"/>
    </source>
</evidence>
<dbReference type="AlphaFoldDB" id="A0A8S2VMC6"/>
<dbReference type="EMBL" id="CAJOBC010092272">
    <property type="protein sequence ID" value="CAF4407972.1"/>
    <property type="molecule type" value="Genomic_DNA"/>
</dbReference>
<comment type="similarity">
    <text evidence="1">Belongs to the AAA ATPase family.</text>
</comment>
<dbReference type="Pfam" id="PF17862">
    <property type="entry name" value="AAA_lid_3"/>
    <property type="match status" value="1"/>
</dbReference>
<dbReference type="GO" id="GO:0016887">
    <property type="term" value="F:ATP hydrolysis activity"/>
    <property type="evidence" value="ECO:0007669"/>
    <property type="project" value="InterPro"/>
</dbReference>
<gene>
    <name evidence="8" type="ORF">SRO942_LOCUS39830</name>
</gene>
<feature type="non-terminal residue" evidence="8">
    <location>
        <position position="398"/>
    </location>
</feature>
<name>A0A8S2VMC6_9BILA</name>
<keyword evidence="2" id="KW-0547">Nucleotide-binding</keyword>
<dbReference type="Pfam" id="PF00004">
    <property type="entry name" value="AAA"/>
    <property type="match status" value="1"/>
</dbReference>
<dbReference type="InterPro" id="IPR036181">
    <property type="entry name" value="MIT_dom_sf"/>
</dbReference>
<evidence type="ECO:0008006" key="10">
    <source>
        <dbReference type="Google" id="ProtNLM"/>
    </source>
</evidence>
<dbReference type="OrthoDB" id="29072at2759"/>
<evidence type="ECO:0000259" key="6">
    <source>
        <dbReference type="Pfam" id="PF09336"/>
    </source>
</evidence>
<evidence type="ECO:0000256" key="2">
    <source>
        <dbReference type="ARBA" id="ARBA00022741"/>
    </source>
</evidence>
<dbReference type="SUPFAM" id="SSF116846">
    <property type="entry name" value="MIT domain"/>
    <property type="match status" value="1"/>
</dbReference>
<dbReference type="PANTHER" id="PTHR23074:SF83">
    <property type="entry name" value="VACUOLAR PROTEIN SORTING-ASSOCIATED PROTEIN 4A"/>
    <property type="match status" value="1"/>
</dbReference>
<sequence length="398" mass="45325">TMTDKEKTDNEQNEATKNYLASAETLLSAREGETLNDETKQMTQKEADSHIPCAEQIKQIVSNDNKHPTVTDVKKKHEDDDSERNKIMYNLESSIMTARTVTFADVAGLDQAKAAIKEAIILPSKYSHLFDNKFSFRYAPGTGKTYLAKAIAGECNCTFISVNSLDLLSKWFGGSRNSVPYLFELARKRQPTILFIDDIDLLYSTKDESEEERQIRIQFCLQIQDVMTMHHSIILLAATNTPWILHSSVIRQFNRRIYIPMPEVSARLAMFKSFIGSTPNEIIDDNEWNHLAEATENYTGADILVVTRNALFRPIRRLLQATHFKRIKNSQPDRSDLWAESSSTDPDAVALTLDKIDEKELYVPPVTMNDMLDALSTQMASIQISDLEQYQKFTEEYG</sequence>
<dbReference type="Gene3D" id="3.40.50.300">
    <property type="entry name" value="P-loop containing nucleotide triphosphate hydrolases"/>
    <property type="match status" value="1"/>
</dbReference>
<dbReference type="InterPro" id="IPR027417">
    <property type="entry name" value="P-loop_NTPase"/>
</dbReference>
<feature type="domain" description="AAA ATPase AAA+ lid" evidence="7">
    <location>
        <begin position="288"/>
        <end position="326"/>
    </location>
</feature>
<dbReference type="InterPro" id="IPR015415">
    <property type="entry name" value="Spast_Vps4_C"/>
</dbReference>
<evidence type="ECO:0000259" key="7">
    <source>
        <dbReference type="Pfam" id="PF17862"/>
    </source>
</evidence>
<dbReference type="GO" id="GO:0005524">
    <property type="term" value="F:ATP binding"/>
    <property type="evidence" value="ECO:0007669"/>
    <property type="project" value="UniProtKB-KW"/>
</dbReference>
<evidence type="ECO:0000259" key="5">
    <source>
        <dbReference type="Pfam" id="PF00004"/>
    </source>
</evidence>
<dbReference type="InterPro" id="IPR041569">
    <property type="entry name" value="AAA_lid_3"/>
</dbReference>
<dbReference type="PANTHER" id="PTHR23074">
    <property type="entry name" value="AAA DOMAIN-CONTAINING"/>
    <property type="match status" value="1"/>
</dbReference>
<dbReference type="InterPro" id="IPR003959">
    <property type="entry name" value="ATPase_AAA_core"/>
</dbReference>
<dbReference type="InterPro" id="IPR050304">
    <property type="entry name" value="MT-severing_AAA_ATPase"/>
</dbReference>
<evidence type="ECO:0000313" key="9">
    <source>
        <dbReference type="Proteomes" id="UP000681722"/>
    </source>
</evidence>
<dbReference type="SUPFAM" id="SSF52540">
    <property type="entry name" value="P-loop containing nucleoside triphosphate hydrolases"/>
    <property type="match status" value="1"/>
</dbReference>
<evidence type="ECO:0000256" key="3">
    <source>
        <dbReference type="ARBA" id="ARBA00022840"/>
    </source>
</evidence>
<dbReference type="Proteomes" id="UP000681722">
    <property type="component" value="Unassembled WGS sequence"/>
</dbReference>